<keyword evidence="4" id="KW-1185">Reference proteome</keyword>
<protein>
    <submittedName>
        <fullName evidence="3">Uncharacterized protein</fullName>
    </submittedName>
</protein>
<feature type="compositionally biased region" description="Basic and acidic residues" evidence="1">
    <location>
        <begin position="47"/>
        <end position="82"/>
    </location>
</feature>
<feature type="transmembrane region" description="Helical" evidence="2">
    <location>
        <begin position="6"/>
        <end position="31"/>
    </location>
</feature>
<comment type="caution">
    <text evidence="3">The sequence shown here is derived from an EMBL/GenBank/DDBJ whole genome shotgun (WGS) entry which is preliminary data.</text>
</comment>
<reference evidence="3 4" key="1">
    <citation type="journal article" date="2020" name="Antonie Van Leeuwenhoek">
        <title>Rhodopirellula heiligendammensis sp. nov., Rhodopirellula pilleata sp. nov., and Rhodopirellula solitaria sp. nov. isolated from natural or artificial marine surfaces in Northern Germany and California, USA, and emended description of the genus Rhodopirellula.</title>
        <authorList>
            <person name="Kallscheuer N."/>
            <person name="Wiegand S."/>
            <person name="Jogler M."/>
            <person name="Boedeker C."/>
            <person name="Peeters S.H."/>
            <person name="Rast P."/>
            <person name="Heuer A."/>
            <person name="Jetten M.S.M."/>
            <person name="Rohde M."/>
            <person name="Jogler C."/>
        </authorList>
    </citation>
    <scope>NUCLEOTIDE SEQUENCE [LARGE SCALE GENOMIC DNA]</scope>
    <source>
        <strain evidence="3 4">Poly21</strain>
    </source>
</reference>
<feature type="region of interest" description="Disordered" evidence="1">
    <location>
        <begin position="38"/>
        <end position="104"/>
    </location>
</feature>
<evidence type="ECO:0000313" key="4">
    <source>
        <dbReference type="Proteomes" id="UP000319908"/>
    </source>
</evidence>
<gene>
    <name evidence="3" type="ORF">Poly21_08070</name>
</gene>
<dbReference type="AlphaFoldDB" id="A0A5C6C290"/>
<keyword evidence="2" id="KW-1133">Transmembrane helix</keyword>
<keyword evidence="2" id="KW-0812">Transmembrane</keyword>
<sequence length="116" mass="13343">MNLAPLILLHAAIIGSGFAVTTLVATLVFFLRNCNHAARRSMPPRPRATERRATERRTTERRTTERRTTERRTTERHARNADPADPVPSAMNIIPDLPGRTRLPLDHWRSSRWQLQ</sequence>
<name>A0A5C6C290_9BACT</name>
<proteinExistence type="predicted"/>
<keyword evidence="2" id="KW-0472">Membrane</keyword>
<evidence type="ECO:0000256" key="1">
    <source>
        <dbReference type="SAM" id="MobiDB-lite"/>
    </source>
</evidence>
<evidence type="ECO:0000313" key="3">
    <source>
        <dbReference type="EMBL" id="TWU18643.1"/>
    </source>
</evidence>
<dbReference type="Proteomes" id="UP000319908">
    <property type="component" value="Unassembled WGS sequence"/>
</dbReference>
<evidence type="ECO:0000256" key="2">
    <source>
        <dbReference type="SAM" id="Phobius"/>
    </source>
</evidence>
<dbReference type="EMBL" id="SJPU01000001">
    <property type="protein sequence ID" value="TWU18643.1"/>
    <property type="molecule type" value="Genomic_DNA"/>
</dbReference>
<organism evidence="3 4">
    <name type="scientific">Allorhodopirellula heiligendammensis</name>
    <dbReference type="NCBI Taxonomy" id="2714739"/>
    <lineage>
        <taxon>Bacteria</taxon>
        <taxon>Pseudomonadati</taxon>
        <taxon>Planctomycetota</taxon>
        <taxon>Planctomycetia</taxon>
        <taxon>Pirellulales</taxon>
        <taxon>Pirellulaceae</taxon>
        <taxon>Allorhodopirellula</taxon>
    </lineage>
</organism>
<accession>A0A5C6C290</accession>